<feature type="transmembrane region" description="Helical" evidence="17">
    <location>
        <begin position="75"/>
        <end position="108"/>
    </location>
</feature>
<keyword evidence="9" id="KW-1278">Translocase</keyword>
<evidence type="ECO:0000259" key="18">
    <source>
        <dbReference type="Pfam" id="PF00361"/>
    </source>
</evidence>
<evidence type="ECO:0000256" key="9">
    <source>
        <dbReference type="ARBA" id="ARBA00022967"/>
    </source>
</evidence>
<feature type="transmembrane region" description="Helical" evidence="17">
    <location>
        <begin position="257"/>
        <end position="276"/>
    </location>
</feature>
<dbReference type="Pfam" id="PF00361">
    <property type="entry name" value="Proton_antipo_M"/>
    <property type="match status" value="1"/>
</dbReference>
<keyword evidence="12 17" id="KW-0520">NAD</keyword>
<evidence type="ECO:0000256" key="15">
    <source>
        <dbReference type="ARBA" id="ARBA00023136"/>
    </source>
</evidence>
<feature type="transmembrane region" description="Helical" evidence="17">
    <location>
        <begin position="196"/>
        <end position="215"/>
    </location>
</feature>
<dbReference type="PANTHER" id="PTHR43507:SF20">
    <property type="entry name" value="NADH-UBIQUINONE OXIDOREDUCTASE CHAIN 4"/>
    <property type="match status" value="1"/>
</dbReference>
<dbReference type="GO" id="GO:0008137">
    <property type="term" value="F:NADH dehydrogenase (ubiquinone) activity"/>
    <property type="evidence" value="ECO:0007669"/>
    <property type="project" value="UniProtKB-UniRule"/>
</dbReference>
<dbReference type="GO" id="GO:0031966">
    <property type="term" value="C:mitochondrial membrane"/>
    <property type="evidence" value="ECO:0007669"/>
    <property type="project" value="UniProtKB-SubCell"/>
</dbReference>
<keyword evidence="6 17" id="KW-0813">Transport</keyword>
<keyword evidence="15 17" id="KW-0472">Membrane</keyword>
<reference evidence="19" key="1">
    <citation type="journal article" date="2018" name="Mol. Phylogenet. Evol.">
        <title>Gene arrangement and sequence of mitochondrial genomes yield insights into the phylogeny and evolution of bees and sphecid wasps (Hymenoptera: Apoidea).</title>
        <authorList>
            <person name="Zheng B.Y."/>
            <person name="Cao L.J."/>
            <person name="Tang P."/>
            <person name="van Achterberg K."/>
            <person name="Hoffmann A.A."/>
            <person name="Chen H.Y."/>
            <person name="Chen X.X."/>
            <person name="Wei S.J."/>
        </authorList>
    </citation>
    <scope>NUCLEOTIDE SEQUENCE</scope>
</reference>
<dbReference type="EC" id="7.1.1.2" evidence="4 17"/>
<keyword evidence="11 17" id="KW-1133">Transmembrane helix</keyword>
<sequence length="424" mass="50680">MVLLFFFNNFNKIYSIYFIIIGLIMSIKYYWVDWMYIMFEFGSNIYSNWLSILSLWIGGLLMLSLDSKFKIYLNYILVMILVLNFMMMNLIFYYLMFEVGVMIMFYMILEWGSSSNRVLASFYMLFYTMIFSLPSLFIMFYIYKLFGSFSFKIMELLNNEYMDLFIIMYFIFMFLVKIPMYLFHQWLLKAHVEAPYYVSMILASIMLKLGSYGLLRMMMIFLSYFKMVINNLIMLNILGMLILSLMCLRMLDMKMLIAISSVVHMGLLLMSMIMGFEFNLIGGYLMMISHGFSSSGLFFLVNMIYKETNSRLLVINKGMFMYMPSMSLMWFMLCSTNMAAPISLNLISEIILILGSIMWMKYIFVILIMYCLFSFLYSLYLYLFIQHGKNNFKMIYNGFMIEYLIILFHWLPLNLFIFNLEILI</sequence>
<keyword evidence="13 17" id="KW-0830">Ubiquinone</keyword>
<evidence type="ECO:0000256" key="14">
    <source>
        <dbReference type="ARBA" id="ARBA00023128"/>
    </source>
</evidence>
<dbReference type="InterPro" id="IPR001750">
    <property type="entry name" value="ND/Mrp_TM"/>
</dbReference>
<name>A0A343DRE8_9HYME</name>
<dbReference type="AlphaFoldDB" id="A0A343DRE8"/>
<protein>
    <recommendedName>
        <fullName evidence="5 17">NADH-ubiquinone oxidoreductase chain 4</fullName>
        <ecNumber evidence="4 17">7.1.1.2</ecNumber>
    </recommendedName>
</protein>
<feature type="transmembrane region" description="Helical" evidence="17">
    <location>
        <begin position="359"/>
        <end position="383"/>
    </location>
</feature>
<evidence type="ECO:0000256" key="8">
    <source>
        <dbReference type="ARBA" id="ARBA00022692"/>
    </source>
</evidence>
<feature type="transmembrane region" description="Helical" evidence="17">
    <location>
        <begin position="12"/>
        <end position="32"/>
    </location>
</feature>
<evidence type="ECO:0000256" key="10">
    <source>
        <dbReference type="ARBA" id="ARBA00022982"/>
    </source>
</evidence>
<evidence type="ECO:0000256" key="13">
    <source>
        <dbReference type="ARBA" id="ARBA00023075"/>
    </source>
</evidence>
<evidence type="ECO:0000256" key="12">
    <source>
        <dbReference type="ARBA" id="ARBA00023027"/>
    </source>
</evidence>
<comment type="similarity">
    <text evidence="3 17">Belongs to the complex I subunit 4 family.</text>
</comment>
<feature type="domain" description="NADH:quinone oxidoreductase/Mrp antiporter transmembrane" evidence="18">
    <location>
        <begin position="88"/>
        <end position="368"/>
    </location>
</feature>
<comment type="subcellular location">
    <subcellularLocation>
        <location evidence="2 17">Mitochondrion membrane</location>
        <topology evidence="2 17">Multi-pass membrane protein</topology>
    </subcellularLocation>
</comment>
<feature type="transmembrane region" description="Helical" evidence="17">
    <location>
        <begin position="283"/>
        <end position="305"/>
    </location>
</feature>
<evidence type="ECO:0000256" key="6">
    <source>
        <dbReference type="ARBA" id="ARBA00022448"/>
    </source>
</evidence>
<proteinExistence type="inferred from homology"/>
<feature type="transmembrane region" description="Helical" evidence="17">
    <location>
        <begin position="227"/>
        <end position="251"/>
    </location>
</feature>
<dbReference type="PRINTS" id="PR01437">
    <property type="entry name" value="NUOXDRDTASE4"/>
</dbReference>
<keyword evidence="10 17" id="KW-0249">Electron transport</keyword>
<evidence type="ECO:0000313" key="19">
    <source>
        <dbReference type="EMBL" id="ARX96609.1"/>
    </source>
</evidence>
<dbReference type="EMBL" id="KX494104">
    <property type="protein sequence ID" value="ARX96609.1"/>
    <property type="molecule type" value="Genomic_DNA"/>
</dbReference>
<comment type="function">
    <text evidence="17">Core subunit of the mitochondrial membrane respiratory chain NADH dehydrogenase (Complex I) which catalyzes electron transfer from NADH through the respiratory chain, using ubiquinone as an electron acceptor. Essential for the catalytic activity and assembly of complex I.</text>
</comment>
<gene>
    <name evidence="19" type="primary">nad4</name>
</gene>
<keyword evidence="14 17" id="KW-0496">Mitochondrion</keyword>
<dbReference type="GO" id="GO:0015990">
    <property type="term" value="P:electron transport coupled proton transport"/>
    <property type="evidence" value="ECO:0007669"/>
    <property type="project" value="TreeGrafter"/>
</dbReference>
<feature type="transmembrane region" description="Helical" evidence="17">
    <location>
        <begin position="164"/>
        <end position="184"/>
    </location>
</feature>
<keyword evidence="7 17" id="KW-0679">Respiratory chain</keyword>
<dbReference type="PANTHER" id="PTHR43507">
    <property type="entry name" value="NADH-UBIQUINONE OXIDOREDUCTASE CHAIN 4"/>
    <property type="match status" value="1"/>
</dbReference>
<keyword evidence="8 17" id="KW-0812">Transmembrane</keyword>
<evidence type="ECO:0000256" key="3">
    <source>
        <dbReference type="ARBA" id="ARBA00009025"/>
    </source>
</evidence>
<evidence type="ECO:0000256" key="17">
    <source>
        <dbReference type="RuleBase" id="RU003297"/>
    </source>
</evidence>
<accession>A0A343DRE8</accession>
<feature type="transmembrane region" description="Helical" evidence="17">
    <location>
        <begin position="395"/>
        <end position="418"/>
    </location>
</feature>
<dbReference type="GO" id="GO:0048039">
    <property type="term" value="F:ubiquinone binding"/>
    <property type="evidence" value="ECO:0007669"/>
    <property type="project" value="TreeGrafter"/>
</dbReference>
<comment type="function">
    <text evidence="1">Core subunit of the mitochondrial membrane respiratory chain NADH dehydrogenase (Complex I) that is believed to belong to the minimal assembly required for catalysis. Complex I functions in the transfer of electrons from NADH to the respiratory chain. The immediate electron acceptor for the enzyme is believed to be ubiquinone.</text>
</comment>
<evidence type="ECO:0000256" key="11">
    <source>
        <dbReference type="ARBA" id="ARBA00022989"/>
    </source>
</evidence>
<dbReference type="InterPro" id="IPR003918">
    <property type="entry name" value="NADH_UbQ_OxRdtase"/>
</dbReference>
<feature type="transmembrane region" description="Helical" evidence="17">
    <location>
        <begin position="120"/>
        <end position="143"/>
    </location>
</feature>
<organism evidence="19">
    <name type="scientific">Xylocopa appendiculata</name>
    <dbReference type="NCBI Taxonomy" id="135683"/>
    <lineage>
        <taxon>Eukaryota</taxon>
        <taxon>Metazoa</taxon>
        <taxon>Ecdysozoa</taxon>
        <taxon>Arthropoda</taxon>
        <taxon>Hexapoda</taxon>
        <taxon>Insecta</taxon>
        <taxon>Pterygota</taxon>
        <taxon>Neoptera</taxon>
        <taxon>Endopterygota</taxon>
        <taxon>Hymenoptera</taxon>
        <taxon>Apocrita</taxon>
        <taxon>Aculeata</taxon>
        <taxon>Apoidea</taxon>
        <taxon>Anthophila</taxon>
        <taxon>Apidae</taxon>
        <taxon>Xylocopa</taxon>
        <taxon>Alloxylocopa</taxon>
    </lineage>
</organism>
<dbReference type="GO" id="GO:0042773">
    <property type="term" value="P:ATP synthesis coupled electron transport"/>
    <property type="evidence" value="ECO:0007669"/>
    <property type="project" value="InterPro"/>
</dbReference>
<evidence type="ECO:0000256" key="5">
    <source>
        <dbReference type="ARBA" id="ARBA00021006"/>
    </source>
</evidence>
<dbReference type="GO" id="GO:0003954">
    <property type="term" value="F:NADH dehydrogenase activity"/>
    <property type="evidence" value="ECO:0007669"/>
    <property type="project" value="TreeGrafter"/>
</dbReference>
<evidence type="ECO:0000256" key="16">
    <source>
        <dbReference type="ARBA" id="ARBA00049551"/>
    </source>
</evidence>
<comment type="catalytic activity">
    <reaction evidence="16 17">
        <text>a ubiquinone + NADH + 5 H(+)(in) = a ubiquinol + NAD(+) + 4 H(+)(out)</text>
        <dbReference type="Rhea" id="RHEA:29091"/>
        <dbReference type="Rhea" id="RHEA-COMP:9565"/>
        <dbReference type="Rhea" id="RHEA-COMP:9566"/>
        <dbReference type="ChEBI" id="CHEBI:15378"/>
        <dbReference type="ChEBI" id="CHEBI:16389"/>
        <dbReference type="ChEBI" id="CHEBI:17976"/>
        <dbReference type="ChEBI" id="CHEBI:57540"/>
        <dbReference type="ChEBI" id="CHEBI:57945"/>
        <dbReference type="EC" id="7.1.1.2"/>
    </reaction>
</comment>
<feature type="transmembrane region" description="Helical" evidence="17">
    <location>
        <begin position="44"/>
        <end position="63"/>
    </location>
</feature>
<evidence type="ECO:0000256" key="2">
    <source>
        <dbReference type="ARBA" id="ARBA00004225"/>
    </source>
</evidence>
<evidence type="ECO:0000256" key="7">
    <source>
        <dbReference type="ARBA" id="ARBA00022660"/>
    </source>
</evidence>
<evidence type="ECO:0000256" key="4">
    <source>
        <dbReference type="ARBA" id="ARBA00012944"/>
    </source>
</evidence>
<evidence type="ECO:0000256" key="1">
    <source>
        <dbReference type="ARBA" id="ARBA00003257"/>
    </source>
</evidence>
<geneLocation type="mitochondrion" evidence="19"/>